<keyword evidence="3" id="KW-1185">Reference proteome</keyword>
<protein>
    <submittedName>
        <fullName evidence="2">Phosphatase</fullName>
    </submittedName>
</protein>
<reference evidence="2 3" key="1">
    <citation type="submission" date="2015-11" db="EMBL/GenBank/DDBJ databases">
        <title>Genomic analysis of 38 Legionella species identifies large and diverse effector repertoires.</title>
        <authorList>
            <person name="Burstein D."/>
            <person name="Amaro F."/>
            <person name="Zusman T."/>
            <person name="Lifshitz Z."/>
            <person name="Cohen O."/>
            <person name="Gilbert J.A."/>
            <person name="Pupko T."/>
            <person name="Shuman H.A."/>
            <person name="Segal G."/>
        </authorList>
    </citation>
    <scope>NUCLEOTIDE SEQUENCE [LARGE SCALE GENOMIC DNA]</scope>
    <source>
        <strain evidence="2 3">ATCC 700990</strain>
    </source>
</reference>
<dbReference type="Proteomes" id="UP000054736">
    <property type="component" value="Unassembled WGS sequence"/>
</dbReference>
<dbReference type="EMBL" id="LNXY01000020">
    <property type="protein sequence ID" value="KTC87338.1"/>
    <property type="molecule type" value="Genomic_DNA"/>
</dbReference>
<keyword evidence="1" id="KW-0732">Signal</keyword>
<proteinExistence type="predicted"/>
<name>A0A0W0SVD5_9GAMM</name>
<organism evidence="2 3">
    <name type="scientific">Legionella drozanskii LLAP-1</name>
    <dbReference type="NCBI Taxonomy" id="1212489"/>
    <lineage>
        <taxon>Bacteria</taxon>
        <taxon>Pseudomonadati</taxon>
        <taxon>Pseudomonadota</taxon>
        <taxon>Gammaproteobacteria</taxon>
        <taxon>Legionellales</taxon>
        <taxon>Legionellaceae</taxon>
        <taxon>Legionella</taxon>
    </lineage>
</organism>
<dbReference type="PATRIC" id="fig|1212489.4.peg.1001"/>
<sequence length="147" mass="16616">MRSLIFSVILLFSFYTQADTIDNYINISNNIPQMEMKADQQSQAWARSARNVLIITSESIAETLMQSNELAKSQGKPLFCLPANVNLDATTLNTLIIQTYKDIPSQQSDKDKMTVSQVAWLGVTKNYPCQQNKSNPQMQHMSELLSH</sequence>
<comment type="caution">
    <text evidence="2">The sequence shown here is derived from an EMBL/GenBank/DDBJ whole genome shotgun (WGS) entry which is preliminary data.</text>
</comment>
<evidence type="ECO:0000256" key="1">
    <source>
        <dbReference type="SAM" id="SignalP"/>
    </source>
</evidence>
<gene>
    <name evidence="2" type="ORF">Ldro_0957</name>
</gene>
<feature type="chain" id="PRO_5006912377" evidence="1">
    <location>
        <begin position="19"/>
        <end position="147"/>
    </location>
</feature>
<feature type="signal peptide" evidence="1">
    <location>
        <begin position="1"/>
        <end position="18"/>
    </location>
</feature>
<accession>A0A0W0SVD5</accession>
<dbReference type="AlphaFoldDB" id="A0A0W0SVD5"/>
<dbReference type="STRING" id="1212489.Ldro_0957"/>
<evidence type="ECO:0000313" key="3">
    <source>
        <dbReference type="Proteomes" id="UP000054736"/>
    </source>
</evidence>
<evidence type="ECO:0000313" key="2">
    <source>
        <dbReference type="EMBL" id="KTC87338.1"/>
    </source>
</evidence>
<dbReference type="RefSeq" id="WP_058495285.1">
    <property type="nucleotide sequence ID" value="NZ_CAAAIU010000011.1"/>
</dbReference>
<dbReference type="OrthoDB" id="5645148at2"/>